<keyword evidence="2" id="KW-1185">Reference proteome</keyword>
<proteinExistence type="predicted"/>
<dbReference type="Proteomes" id="UP000463961">
    <property type="component" value="Chromosome"/>
</dbReference>
<sequence>MNPSFTVNSIYSIRICSGEQKVWRYLGVGEGGRVWWCDSSTGIVFNEESILYAWEVVSEFLPNSEGMGVQKSGY</sequence>
<accession>A0A679I8G1</accession>
<dbReference type="EMBL" id="AP022345">
    <property type="protein sequence ID" value="BBU69144.1"/>
    <property type="molecule type" value="Genomic_DNA"/>
</dbReference>
<organism evidence="1 2">
    <name type="scientific">Fluviibacter phosphoraccumulans</name>
    <dbReference type="NCBI Taxonomy" id="1751046"/>
    <lineage>
        <taxon>Bacteria</taxon>
        <taxon>Pseudomonadati</taxon>
        <taxon>Pseudomonadota</taxon>
        <taxon>Betaproteobacteria</taxon>
        <taxon>Rhodocyclales</taxon>
        <taxon>Fluviibacteraceae</taxon>
        <taxon>Fluviibacter</taxon>
    </lineage>
</organism>
<protein>
    <submittedName>
        <fullName evidence="1">Uncharacterized protein</fullName>
    </submittedName>
</protein>
<reference evidence="2" key="1">
    <citation type="submission" date="2020-01" db="EMBL/GenBank/DDBJ databases">
        <title>Phosphoaccumulans saitamaens gen. nov., sp. nov., a polyphosphate accumulating bacterium isolated from surface river water.</title>
        <authorList>
            <person name="Watanabe K."/>
            <person name="Suda W."/>
        </authorList>
    </citation>
    <scope>NUCLEOTIDE SEQUENCE [LARGE SCALE GENOMIC DNA]</scope>
    <source>
        <strain evidence="2">ICHIAU1</strain>
    </source>
</reference>
<dbReference type="AlphaFoldDB" id="A0A679I8G1"/>
<gene>
    <name evidence="1" type="ORF">ICHIAU1_14270</name>
</gene>
<name>A0A679I8G1_9RHOO</name>
<evidence type="ECO:0000313" key="1">
    <source>
        <dbReference type="EMBL" id="BBU69144.1"/>
    </source>
</evidence>
<evidence type="ECO:0000313" key="2">
    <source>
        <dbReference type="Proteomes" id="UP000463961"/>
    </source>
</evidence>